<dbReference type="KEGG" id="snq:CP978_13795"/>
<dbReference type="CDD" id="cd00102">
    <property type="entry name" value="IPT"/>
    <property type="match status" value="1"/>
</dbReference>
<dbReference type="Pfam" id="PF01833">
    <property type="entry name" value="TIG"/>
    <property type="match status" value="3"/>
</dbReference>
<evidence type="ECO:0000313" key="3">
    <source>
        <dbReference type="EMBL" id="QEV39490.1"/>
    </source>
</evidence>
<feature type="domain" description="IPT/TIG" evidence="2">
    <location>
        <begin position="112"/>
        <end position="188"/>
    </location>
</feature>
<dbReference type="Proteomes" id="UP000325763">
    <property type="component" value="Chromosome"/>
</dbReference>
<protein>
    <recommendedName>
        <fullName evidence="2">IPT/TIG domain-containing protein</fullName>
    </recommendedName>
</protein>
<dbReference type="SUPFAM" id="SSF81296">
    <property type="entry name" value="E set domains"/>
    <property type="match status" value="3"/>
</dbReference>
<dbReference type="EMBL" id="CP023747">
    <property type="protein sequence ID" value="QEV39490.1"/>
    <property type="molecule type" value="Genomic_DNA"/>
</dbReference>
<dbReference type="GO" id="GO:0005975">
    <property type="term" value="P:carbohydrate metabolic process"/>
    <property type="evidence" value="ECO:0007669"/>
    <property type="project" value="UniProtKB-ARBA"/>
</dbReference>
<feature type="region of interest" description="Disordered" evidence="1">
    <location>
        <begin position="18"/>
        <end position="61"/>
    </location>
</feature>
<feature type="region of interest" description="Disordered" evidence="1">
    <location>
        <begin position="75"/>
        <end position="104"/>
    </location>
</feature>
<dbReference type="AlphaFoldDB" id="A0A5P2W0Q4"/>
<feature type="domain" description="IPT/TIG" evidence="2">
    <location>
        <begin position="190"/>
        <end position="279"/>
    </location>
</feature>
<sequence>MCAAGSRMREVAGALPLLSPCASGSNQPAPPSQPTARRRSVGRRHRQAGGARTSPAARPARPCACAGHFTVQPATGQATEPCPRNTHAHKALRPTRPPPITRPTAKGRIMATITSFTGSPGSVGQTLTINGTGLSSATKVNFGNKSATATVVSSTQITCPIPSLCAGQYNVNVMAGTSTTNSLPFFYAATPAVLSVSPVSGAASPGSITVNGSGFLNATAVTFGAIGAGTGLTVLNDSQLSVTAPAHGAFTGCLDTVDITVTTPGGTSTTSVSDQFVYYNAPAVTGISPTSGAEGTNVTVTGTCFDSVSDVTFTPTGGGASISASSFTPISETQLVAVVPAGLTASATYDIQVVTPGGTSPAVAGDVFTAA</sequence>
<dbReference type="InterPro" id="IPR013783">
    <property type="entry name" value="Ig-like_fold"/>
</dbReference>
<proteinExistence type="predicted"/>
<reference evidence="3 4" key="1">
    <citation type="submission" date="2017-09" db="EMBL/GenBank/DDBJ databases">
        <title>Streptomyces genome completion.</title>
        <authorList>
            <person name="Lee N."/>
            <person name="Cho B.-K."/>
        </authorList>
    </citation>
    <scope>NUCLEOTIDE SEQUENCE [LARGE SCALE GENOMIC DNA]</scope>
    <source>
        <strain evidence="3 4">ATCC 14899</strain>
    </source>
</reference>
<dbReference type="Gene3D" id="2.60.40.10">
    <property type="entry name" value="Immunoglobulins"/>
    <property type="match status" value="3"/>
</dbReference>
<feature type="domain" description="IPT/TIG" evidence="2">
    <location>
        <begin position="281"/>
        <end position="371"/>
    </location>
</feature>
<feature type="compositionally biased region" description="Low complexity" evidence="1">
    <location>
        <begin position="48"/>
        <end position="61"/>
    </location>
</feature>
<dbReference type="SMART" id="SM00429">
    <property type="entry name" value="IPT"/>
    <property type="match status" value="3"/>
</dbReference>
<organism evidence="3 4">
    <name type="scientific">Streptomyces nodosus</name>
    <dbReference type="NCBI Taxonomy" id="40318"/>
    <lineage>
        <taxon>Bacteria</taxon>
        <taxon>Bacillati</taxon>
        <taxon>Actinomycetota</taxon>
        <taxon>Actinomycetes</taxon>
        <taxon>Kitasatosporales</taxon>
        <taxon>Streptomycetaceae</taxon>
        <taxon>Streptomyces</taxon>
    </lineage>
</organism>
<evidence type="ECO:0000313" key="4">
    <source>
        <dbReference type="Proteomes" id="UP000325763"/>
    </source>
</evidence>
<evidence type="ECO:0000256" key="1">
    <source>
        <dbReference type="SAM" id="MobiDB-lite"/>
    </source>
</evidence>
<evidence type="ECO:0000259" key="2">
    <source>
        <dbReference type="SMART" id="SM00429"/>
    </source>
</evidence>
<dbReference type="InterPro" id="IPR014756">
    <property type="entry name" value="Ig_E-set"/>
</dbReference>
<accession>A0A5P2W0Q4</accession>
<dbReference type="InterPro" id="IPR002909">
    <property type="entry name" value="IPT_dom"/>
</dbReference>
<feature type="compositionally biased region" description="Basic residues" evidence="1">
    <location>
        <begin position="36"/>
        <end position="47"/>
    </location>
</feature>
<name>A0A5P2W0Q4_9ACTN</name>
<gene>
    <name evidence="3" type="ORF">CP978_13795</name>
</gene>